<keyword evidence="2" id="KW-1185">Reference proteome</keyword>
<accession>A0AAW1KPE4</accession>
<name>A0AAW1KPE4_POPJA</name>
<dbReference type="EMBL" id="JASPKY010000193">
    <property type="protein sequence ID" value="KAK9721998.1"/>
    <property type="molecule type" value="Genomic_DNA"/>
</dbReference>
<evidence type="ECO:0000313" key="2">
    <source>
        <dbReference type="Proteomes" id="UP001458880"/>
    </source>
</evidence>
<proteinExistence type="predicted"/>
<organism evidence="1 2">
    <name type="scientific">Popillia japonica</name>
    <name type="common">Japanese beetle</name>
    <dbReference type="NCBI Taxonomy" id="7064"/>
    <lineage>
        <taxon>Eukaryota</taxon>
        <taxon>Metazoa</taxon>
        <taxon>Ecdysozoa</taxon>
        <taxon>Arthropoda</taxon>
        <taxon>Hexapoda</taxon>
        <taxon>Insecta</taxon>
        <taxon>Pterygota</taxon>
        <taxon>Neoptera</taxon>
        <taxon>Endopterygota</taxon>
        <taxon>Coleoptera</taxon>
        <taxon>Polyphaga</taxon>
        <taxon>Scarabaeiformia</taxon>
        <taxon>Scarabaeidae</taxon>
        <taxon>Rutelinae</taxon>
        <taxon>Popillia</taxon>
    </lineage>
</organism>
<reference evidence="1 2" key="1">
    <citation type="journal article" date="2024" name="BMC Genomics">
        <title>De novo assembly and annotation of Popillia japonica's genome with initial clues to its potential as an invasive pest.</title>
        <authorList>
            <person name="Cucini C."/>
            <person name="Boschi S."/>
            <person name="Funari R."/>
            <person name="Cardaioli E."/>
            <person name="Iannotti N."/>
            <person name="Marturano G."/>
            <person name="Paoli F."/>
            <person name="Bruttini M."/>
            <person name="Carapelli A."/>
            <person name="Frati F."/>
            <person name="Nardi F."/>
        </authorList>
    </citation>
    <scope>NUCLEOTIDE SEQUENCE [LARGE SCALE GENOMIC DNA]</scope>
    <source>
        <strain evidence="1">DMR45628</strain>
    </source>
</reference>
<gene>
    <name evidence="1" type="ORF">QE152_g19908</name>
</gene>
<dbReference type="AlphaFoldDB" id="A0AAW1KPE4"/>
<protein>
    <submittedName>
        <fullName evidence="1">Uncharacterized protein</fullName>
    </submittedName>
</protein>
<evidence type="ECO:0000313" key="1">
    <source>
        <dbReference type="EMBL" id="KAK9721998.1"/>
    </source>
</evidence>
<dbReference type="Proteomes" id="UP001458880">
    <property type="component" value="Unassembled WGS sequence"/>
</dbReference>
<comment type="caution">
    <text evidence="1">The sequence shown here is derived from an EMBL/GenBank/DDBJ whole genome shotgun (WGS) entry which is preliminary data.</text>
</comment>
<sequence length="151" mass="17620">MARPKQIPRKEDADNNMPIQVPSQEFETIPPQTSVGRFPKLKSEQINHLQREFWEDCLTFPKNIDMYIFIMFQASFIIHSPSFGNSYGGSIWITVPIEWKGKKANKKKNSRITIHYSVITLEPYTACKMLKVIKQTGPNMIFHRLDDTLLY</sequence>